<protein>
    <submittedName>
        <fullName evidence="2">HDC17524</fullName>
    </submittedName>
</protein>
<evidence type="ECO:0000256" key="1">
    <source>
        <dbReference type="SAM" id="MobiDB-lite"/>
    </source>
</evidence>
<dbReference type="EMBL" id="BK003034">
    <property type="protein sequence ID" value="DAA03234.1"/>
    <property type="molecule type" value="Genomic_DNA"/>
</dbReference>
<feature type="region of interest" description="Disordered" evidence="1">
    <location>
        <begin position="60"/>
        <end position="79"/>
    </location>
</feature>
<sequence length="167" mass="18407">MIGLPLMKMMMTTATTTTATTATTTTTAAAAATTTTSSAVIDRHLQLRLRLLGQSAIERLDNRDGSDNDDDNRDNSDKVPVDWQQLMRPLEGLDFPVSRHLEVKSNQPAANFVFTGLTLNDCGRRSCEFRTRPADTYLVVGSSRPEALNLRNHHQTFPAISLTTTLE</sequence>
<dbReference type="AlphaFoldDB" id="Q6IIN2"/>
<proteinExistence type="predicted"/>
<gene>
    <name evidence="2" type="ORF">HDC17524</name>
</gene>
<evidence type="ECO:0000313" key="2">
    <source>
        <dbReference type="EMBL" id="DAA03234.1"/>
    </source>
</evidence>
<organism evidence="2">
    <name type="scientific">Drosophila melanogaster</name>
    <name type="common">Fruit fly</name>
    <dbReference type="NCBI Taxonomy" id="7227"/>
    <lineage>
        <taxon>Eukaryota</taxon>
        <taxon>Metazoa</taxon>
        <taxon>Ecdysozoa</taxon>
        <taxon>Arthropoda</taxon>
        <taxon>Hexapoda</taxon>
        <taxon>Insecta</taxon>
        <taxon>Pterygota</taxon>
        <taxon>Neoptera</taxon>
        <taxon>Endopterygota</taxon>
        <taxon>Diptera</taxon>
        <taxon>Brachycera</taxon>
        <taxon>Muscomorpha</taxon>
        <taxon>Ephydroidea</taxon>
        <taxon>Drosophilidae</taxon>
        <taxon>Drosophila</taxon>
        <taxon>Sophophora</taxon>
    </lineage>
</organism>
<name>Q6IIN2_DROME</name>
<accession>Q6IIN2</accession>
<reference evidence="2" key="1">
    <citation type="journal article" date="2003" name="Genome Biol.">
        <title>An integrated gene annotation and transcriptional profiling approach towards the full gene content of the Drosophila genome.</title>
        <authorList>
            <person name="Hild M."/>
            <person name="Beckmann B."/>
            <person name="Haas S.A."/>
            <person name="Koch B."/>
            <person name="Solovyev V."/>
            <person name="Busold C."/>
            <person name="Fellenberg K."/>
            <person name="Boutros M."/>
            <person name="Vingron M."/>
            <person name="Sauer F."/>
            <person name="Hoheisel J.D."/>
            <person name="Paro R."/>
        </authorList>
    </citation>
    <scope>NUCLEOTIDE SEQUENCE</scope>
</reference>